<accession>M7NSA1</accession>
<evidence type="ECO:0000256" key="4">
    <source>
        <dbReference type="ARBA" id="ARBA00023002"/>
    </source>
</evidence>
<evidence type="ECO:0000313" key="8">
    <source>
        <dbReference type="Proteomes" id="UP000011958"/>
    </source>
</evidence>
<dbReference type="STRING" id="1069680.M7NSA1"/>
<comment type="cofactor">
    <cofactor evidence="1">
        <name>FAD</name>
        <dbReference type="ChEBI" id="CHEBI:57692"/>
    </cofactor>
</comment>
<evidence type="ECO:0000259" key="5">
    <source>
        <dbReference type="Pfam" id="PF00175"/>
    </source>
</evidence>
<evidence type="ECO:0000256" key="3">
    <source>
        <dbReference type="ARBA" id="ARBA00022827"/>
    </source>
</evidence>
<dbReference type="PANTHER" id="PTHR19384:SF84">
    <property type="entry name" value="METHIONINE SYNTHASE REDUCTASE"/>
    <property type="match status" value="1"/>
</dbReference>
<sequence>MEKIQKQIENCKIRDQKVFSDKKSSFQSIDLKKDLQESFKTDIYSTKNDLITSQQDFLNNIKCTNCEKTNNSFSEKSIEQDPVLFSLKTDNPALFSLQLPDEAFHIQNFSGIPKLKEPFILFHETCLQEKLRGDIYLHPPSYLINHHKYYVFRSEILIARLLTSEGALKKTLHFDLDVKDYLLNKDETWSIGGTIGICVPNLKNVVDEIFELLNISKEKADEQIILETKGGRWPTMWGNACPRKIKTTRRDLLTWTVDIQSMPLKKNLLRVLMEYAKDPLDKRLLAFLCSKEGQKSFLNLCSQKCITLSHLLSAFPSSKPSFEHLLSVLTPLSPRKYSLSNDPSLSPGILQIALTILQIPHWKTGTRPGVASAYLEQIFHEYINRKKTNVKETLHKLTISIFRDHLNPFVHNAYADGSRIFIGVGVGIAPFRGFVQNRLQNLSCLENLWIIQGCRDSKLDEIYSGEWGLFNTSKNRIIVESRAGKKEHVQDEIRRKGKLIWDVVNRKDGRIYVCGPGIIFTKSIDECLIKIAMEQGGYTREDAIKKWKEFEDPSVFKYIKETW</sequence>
<dbReference type="InterPro" id="IPR001709">
    <property type="entry name" value="Flavoprot_Pyr_Nucl_cyt_Rdtase"/>
</dbReference>
<dbReference type="GO" id="GO:0050660">
    <property type="term" value="F:flavin adenine dinucleotide binding"/>
    <property type="evidence" value="ECO:0007669"/>
    <property type="project" value="TreeGrafter"/>
</dbReference>
<dbReference type="Gene3D" id="1.20.990.10">
    <property type="entry name" value="NADPH-cytochrome p450 Reductase, Chain A, domain 3"/>
    <property type="match status" value="1"/>
</dbReference>
<dbReference type="InterPro" id="IPR003097">
    <property type="entry name" value="CysJ-like_FAD-binding"/>
</dbReference>
<dbReference type="Pfam" id="PF00667">
    <property type="entry name" value="FAD_binding_1"/>
    <property type="match status" value="1"/>
</dbReference>
<dbReference type="SUPFAM" id="SSF52343">
    <property type="entry name" value="Ferredoxin reductase-like, C-terminal NADP-linked domain"/>
    <property type="match status" value="1"/>
</dbReference>
<keyword evidence="4" id="KW-0560">Oxidoreductase</keyword>
<protein>
    <recommendedName>
        <fullName evidence="9">FAD-binding FR-type domain-containing protein</fullName>
    </recommendedName>
</protein>
<dbReference type="Proteomes" id="UP000011958">
    <property type="component" value="Unassembled WGS sequence"/>
</dbReference>
<dbReference type="GO" id="GO:0009086">
    <property type="term" value="P:methionine biosynthetic process"/>
    <property type="evidence" value="ECO:0007669"/>
    <property type="project" value="TreeGrafter"/>
</dbReference>
<gene>
    <name evidence="7" type="ORF">PNEG_01754</name>
</gene>
<dbReference type="InterPro" id="IPR017938">
    <property type="entry name" value="Riboflavin_synthase-like_b-brl"/>
</dbReference>
<dbReference type="HOGENOM" id="CLU_001570_17_5_1"/>
<dbReference type="RefSeq" id="XP_007873718.1">
    <property type="nucleotide sequence ID" value="XM_007875527.1"/>
</dbReference>
<dbReference type="Gene3D" id="3.40.50.80">
    <property type="entry name" value="Nucleotide-binding domain of ferredoxin-NADP reductase (FNR) module"/>
    <property type="match status" value="1"/>
</dbReference>
<dbReference type="Pfam" id="PF00175">
    <property type="entry name" value="NAD_binding_1"/>
    <property type="match status" value="1"/>
</dbReference>
<dbReference type="GO" id="GO:0010181">
    <property type="term" value="F:FMN binding"/>
    <property type="evidence" value="ECO:0007669"/>
    <property type="project" value="TreeGrafter"/>
</dbReference>
<dbReference type="EMBL" id="AFWA02000008">
    <property type="protein sequence ID" value="EMR09996.1"/>
    <property type="molecule type" value="Genomic_DNA"/>
</dbReference>
<dbReference type="InterPro" id="IPR001433">
    <property type="entry name" value="OxRdtase_FAD/NAD-bd"/>
</dbReference>
<dbReference type="OMA" id="LCCGGGC"/>
<dbReference type="SUPFAM" id="SSF63380">
    <property type="entry name" value="Riboflavin synthase domain-like"/>
    <property type="match status" value="1"/>
</dbReference>
<dbReference type="PRINTS" id="PR00371">
    <property type="entry name" value="FPNCR"/>
</dbReference>
<evidence type="ECO:0000256" key="1">
    <source>
        <dbReference type="ARBA" id="ARBA00001974"/>
    </source>
</evidence>
<dbReference type="GO" id="GO:0030586">
    <property type="term" value="F:[methionine synthase] reductase (NADPH) activity"/>
    <property type="evidence" value="ECO:0007669"/>
    <property type="project" value="TreeGrafter"/>
</dbReference>
<keyword evidence="3" id="KW-0274">FAD</keyword>
<feature type="domain" description="Sulfite reductase [NADPH] flavoprotein alpha-component-like FAD-binding" evidence="6">
    <location>
        <begin position="147"/>
        <end position="374"/>
    </location>
</feature>
<dbReference type="AlphaFoldDB" id="M7NSA1"/>
<dbReference type="eggNOG" id="KOG1158">
    <property type="taxonomic scope" value="Eukaryota"/>
</dbReference>
<reference evidence="8" key="1">
    <citation type="journal article" date="2016" name="Nat. Commun.">
        <title>Genome analysis of three Pneumocystis species reveals adaptation mechanisms to life exclusively in mammalian hosts.</title>
        <authorList>
            <person name="Ma L."/>
            <person name="Chen Z."/>
            <person name="Huang D.W."/>
            <person name="Kutty G."/>
            <person name="Ishihara M."/>
            <person name="Wang H."/>
            <person name="Abouelleil A."/>
            <person name="Bishop L."/>
            <person name="Davey E."/>
            <person name="Deng R."/>
            <person name="Deng X."/>
            <person name="Fan L."/>
            <person name="Fantoni G."/>
            <person name="Fitzgerald M."/>
            <person name="Gogineni E."/>
            <person name="Goldberg J.M."/>
            <person name="Handley G."/>
            <person name="Hu X."/>
            <person name="Huber C."/>
            <person name="Jiao X."/>
            <person name="Jones K."/>
            <person name="Levin J.Z."/>
            <person name="Liu Y."/>
            <person name="Macdonald P."/>
            <person name="Melnikov A."/>
            <person name="Raley C."/>
            <person name="Sassi M."/>
            <person name="Sherman B.T."/>
            <person name="Song X."/>
            <person name="Sykes S."/>
            <person name="Tran B."/>
            <person name="Walsh L."/>
            <person name="Xia Y."/>
            <person name="Yang J."/>
            <person name="Young S."/>
            <person name="Zeng Q."/>
            <person name="Zheng X."/>
            <person name="Stephens R."/>
            <person name="Nusbaum C."/>
            <person name="Birren B.W."/>
            <person name="Azadi P."/>
            <person name="Lempicki R.A."/>
            <person name="Cuomo C.A."/>
            <person name="Kovacs J.A."/>
        </authorList>
    </citation>
    <scope>NUCLEOTIDE SEQUENCE [LARGE SCALE GENOMIC DNA]</scope>
    <source>
        <strain evidence="8">B123</strain>
    </source>
</reference>
<evidence type="ECO:0000256" key="2">
    <source>
        <dbReference type="ARBA" id="ARBA00022630"/>
    </source>
</evidence>
<dbReference type="VEuPathDB" id="FungiDB:PNEG_01754"/>
<comment type="caution">
    <text evidence="7">The sequence shown here is derived from an EMBL/GenBank/DDBJ whole genome shotgun (WGS) entry which is preliminary data.</text>
</comment>
<dbReference type="GO" id="GO:0005829">
    <property type="term" value="C:cytosol"/>
    <property type="evidence" value="ECO:0007669"/>
    <property type="project" value="TreeGrafter"/>
</dbReference>
<dbReference type="GeneID" id="19895448"/>
<evidence type="ECO:0000313" key="7">
    <source>
        <dbReference type="EMBL" id="EMR09996.1"/>
    </source>
</evidence>
<evidence type="ECO:0000259" key="6">
    <source>
        <dbReference type="Pfam" id="PF00667"/>
    </source>
</evidence>
<keyword evidence="2" id="KW-0285">Flavoprotein</keyword>
<dbReference type="OrthoDB" id="1856718at2759"/>
<name>M7NSA1_PNEMU</name>
<dbReference type="InterPro" id="IPR039261">
    <property type="entry name" value="FNR_nucleotide-bd"/>
</dbReference>
<dbReference type="Gene3D" id="2.40.30.10">
    <property type="entry name" value="Translation factors"/>
    <property type="match status" value="1"/>
</dbReference>
<organism evidence="7 8">
    <name type="scientific">Pneumocystis murina (strain B123)</name>
    <name type="common">Mouse pneumocystis pneumonia agent</name>
    <name type="synonym">Pneumocystis carinii f. sp. muris</name>
    <dbReference type="NCBI Taxonomy" id="1069680"/>
    <lineage>
        <taxon>Eukaryota</taxon>
        <taxon>Fungi</taxon>
        <taxon>Dikarya</taxon>
        <taxon>Ascomycota</taxon>
        <taxon>Taphrinomycotina</taxon>
        <taxon>Pneumocystomycetes</taxon>
        <taxon>Pneumocystaceae</taxon>
        <taxon>Pneumocystis</taxon>
    </lineage>
</organism>
<keyword evidence="8" id="KW-1185">Reference proteome</keyword>
<dbReference type="FunFam" id="1.20.990.10:FF:000007">
    <property type="entry name" value="Methionine synthase reductase"/>
    <property type="match status" value="1"/>
</dbReference>
<evidence type="ECO:0008006" key="9">
    <source>
        <dbReference type="Google" id="ProtNLM"/>
    </source>
</evidence>
<feature type="domain" description="Oxidoreductase FAD/NAD(P)-binding" evidence="5">
    <location>
        <begin position="421"/>
        <end position="516"/>
    </location>
</feature>
<dbReference type="GO" id="GO:0050667">
    <property type="term" value="P:homocysteine metabolic process"/>
    <property type="evidence" value="ECO:0007669"/>
    <property type="project" value="TreeGrafter"/>
</dbReference>
<dbReference type="PANTHER" id="PTHR19384">
    <property type="entry name" value="NITRIC OXIDE SYNTHASE-RELATED"/>
    <property type="match status" value="1"/>
</dbReference>
<proteinExistence type="predicted"/>
<dbReference type="InterPro" id="IPR023173">
    <property type="entry name" value="NADPH_Cyt_P450_Rdtase_alpha"/>
</dbReference>